<dbReference type="Gene3D" id="2.40.40.10">
    <property type="entry name" value="RlpA-like domain"/>
    <property type="match status" value="1"/>
</dbReference>
<evidence type="ECO:0000259" key="2">
    <source>
        <dbReference type="Pfam" id="PF03330"/>
    </source>
</evidence>
<gene>
    <name evidence="3" type="ORF">MELLADRAFT_34950</name>
</gene>
<dbReference type="KEGG" id="mlr:MELLADRAFT_34950"/>
<dbReference type="PANTHER" id="PTHR31836:SF27">
    <property type="entry name" value="RLPA-LIKE PROTEIN DOUBLE-PSI BETA-BARREL DOMAIN-CONTAINING PROTEIN"/>
    <property type="match status" value="1"/>
</dbReference>
<dbReference type="InParanoid" id="F4RGI4"/>
<feature type="non-terminal residue" evidence="3">
    <location>
        <position position="1"/>
    </location>
</feature>
<dbReference type="SUPFAM" id="SSF50685">
    <property type="entry name" value="Barwin-like endoglucanases"/>
    <property type="match status" value="1"/>
</dbReference>
<dbReference type="HOGENOM" id="CLU_047639_6_2_1"/>
<organism evidence="4">
    <name type="scientific">Melampsora larici-populina (strain 98AG31 / pathotype 3-4-7)</name>
    <name type="common">Poplar leaf rust fungus</name>
    <dbReference type="NCBI Taxonomy" id="747676"/>
    <lineage>
        <taxon>Eukaryota</taxon>
        <taxon>Fungi</taxon>
        <taxon>Dikarya</taxon>
        <taxon>Basidiomycota</taxon>
        <taxon>Pucciniomycotina</taxon>
        <taxon>Pucciniomycetes</taxon>
        <taxon>Pucciniales</taxon>
        <taxon>Melampsoraceae</taxon>
        <taxon>Melampsora</taxon>
    </lineage>
</organism>
<sequence>FTDYGTGLGACGVTNNDQDYICAVSKLLFDTFPAPGGNPNLNEICGRKIHATYKGKTVTVTVTDRCEACAVHDLDFAPAAFDQIGSRDEGRLHGMTVSIFYSSTLSK</sequence>
<evidence type="ECO:0000313" key="4">
    <source>
        <dbReference type="Proteomes" id="UP000001072"/>
    </source>
</evidence>
<dbReference type="Pfam" id="PF03330">
    <property type="entry name" value="DPBB_1"/>
    <property type="match status" value="1"/>
</dbReference>
<dbReference type="eggNOG" id="ENOG502S6X4">
    <property type="taxonomic scope" value="Eukaryota"/>
</dbReference>
<dbReference type="EMBL" id="GL883100">
    <property type="protein sequence ID" value="EGG08511.1"/>
    <property type="molecule type" value="Genomic_DNA"/>
</dbReference>
<reference evidence="4" key="1">
    <citation type="journal article" date="2011" name="Proc. Natl. Acad. Sci. U.S.A.">
        <title>Obligate biotrophy features unraveled by the genomic analysis of rust fungi.</title>
        <authorList>
            <person name="Duplessis S."/>
            <person name="Cuomo C.A."/>
            <person name="Lin Y.-C."/>
            <person name="Aerts A."/>
            <person name="Tisserant E."/>
            <person name="Veneault-Fourrey C."/>
            <person name="Joly D.L."/>
            <person name="Hacquard S."/>
            <person name="Amselem J."/>
            <person name="Cantarel B.L."/>
            <person name="Chiu R."/>
            <person name="Coutinho P.M."/>
            <person name="Feau N."/>
            <person name="Field M."/>
            <person name="Frey P."/>
            <person name="Gelhaye E."/>
            <person name="Goldberg J."/>
            <person name="Grabherr M.G."/>
            <person name="Kodira C.D."/>
            <person name="Kohler A."/>
            <person name="Kuees U."/>
            <person name="Lindquist E.A."/>
            <person name="Lucas S.M."/>
            <person name="Mago R."/>
            <person name="Mauceli E."/>
            <person name="Morin E."/>
            <person name="Murat C."/>
            <person name="Pangilinan J.L."/>
            <person name="Park R."/>
            <person name="Pearson M."/>
            <person name="Quesneville H."/>
            <person name="Rouhier N."/>
            <person name="Sakthikumar S."/>
            <person name="Salamov A.A."/>
            <person name="Schmutz J."/>
            <person name="Selles B."/>
            <person name="Shapiro H."/>
            <person name="Tanguay P."/>
            <person name="Tuskan G.A."/>
            <person name="Henrissat B."/>
            <person name="Van de Peer Y."/>
            <person name="Rouze P."/>
            <person name="Ellis J.G."/>
            <person name="Dodds P.N."/>
            <person name="Schein J.E."/>
            <person name="Zhong S."/>
            <person name="Hamelin R.C."/>
            <person name="Grigoriev I.V."/>
            <person name="Szabo L.J."/>
            <person name="Martin F."/>
        </authorList>
    </citation>
    <scope>NUCLEOTIDE SEQUENCE [LARGE SCALE GENOMIC DNA]</scope>
    <source>
        <strain evidence="4">98AG31 / pathotype 3-4-7</strain>
    </source>
</reference>
<dbReference type="InterPro" id="IPR009009">
    <property type="entry name" value="RlpA-like_DPBB"/>
</dbReference>
<dbReference type="RefSeq" id="XP_007408097.1">
    <property type="nucleotide sequence ID" value="XM_007408035.1"/>
</dbReference>
<keyword evidence="1" id="KW-0732">Signal</keyword>
<protein>
    <recommendedName>
        <fullName evidence="2">RlpA-like protein double-psi beta-barrel domain-containing protein</fullName>
    </recommendedName>
</protein>
<keyword evidence="4" id="KW-1185">Reference proteome</keyword>
<evidence type="ECO:0000313" key="3">
    <source>
        <dbReference type="EMBL" id="EGG08511.1"/>
    </source>
</evidence>
<dbReference type="Proteomes" id="UP000001072">
    <property type="component" value="Unassembled WGS sequence"/>
</dbReference>
<proteinExistence type="predicted"/>
<evidence type="ECO:0000256" key="1">
    <source>
        <dbReference type="ARBA" id="ARBA00022729"/>
    </source>
</evidence>
<dbReference type="GeneID" id="18927424"/>
<dbReference type="InterPro" id="IPR051477">
    <property type="entry name" value="Expansin_CellWall"/>
</dbReference>
<accession>F4RGI4</accession>
<dbReference type="PANTHER" id="PTHR31836">
    <property type="match status" value="1"/>
</dbReference>
<dbReference type="CDD" id="cd22191">
    <property type="entry name" value="DPBB_RlpA_EXP_N-like"/>
    <property type="match status" value="1"/>
</dbReference>
<dbReference type="VEuPathDB" id="FungiDB:MELLADRAFT_34950"/>
<dbReference type="InterPro" id="IPR036908">
    <property type="entry name" value="RlpA-like_sf"/>
</dbReference>
<feature type="domain" description="RlpA-like protein double-psi beta-barrel" evidence="2">
    <location>
        <begin position="49"/>
        <end position="91"/>
    </location>
</feature>
<name>F4RGI4_MELLP</name>
<dbReference type="OrthoDB" id="623670at2759"/>
<dbReference type="AlphaFoldDB" id="F4RGI4"/>